<evidence type="ECO:0000313" key="2">
    <source>
        <dbReference type="Proteomes" id="UP000229631"/>
    </source>
</evidence>
<dbReference type="InterPro" id="IPR043731">
    <property type="entry name" value="DUF5674"/>
</dbReference>
<dbReference type="AlphaFoldDB" id="A0A2M7BC04"/>
<accession>A0A2M7BC04</accession>
<evidence type="ECO:0000313" key="1">
    <source>
        <dbReference type="EMBL" id="PIV00631.1"/>
    </source>
</evidence>
<comment type="caution">
    <text evidence="1">The sequence shown here is derived from an EMBL/GenBank/DDBJ whole genome shotgun (WGS) entry which is preliminary data.</text>
</comment>
<dbReference type="Proteomes" id="UP000229631">
    <property type="component" value="Unassembled WGS sequence"/>
</dbReference>
<dbReference type="EMBL" id="PEVC01000047">
    <property type="protein sequence ID" value="PIV00631.1"/>
    <property type="molecule type" value="Genomic_DNA"/>
</dbReference>
<sequence length="112" mass="12815">MKEFKNPLTQKEITELKDKFGNYLKLTIDLEKEIVVAGCLLHADGETRLLREGSKQSDIWGGGIDLANKVIDTTAVLNLRPNQDNNSLEIIDADKRKKFINIVKDFFQKLWP</sequence>
<dbReference type="Pfam" id="PF18924">
    <property type="entry name" value="DUF5674"/>
    <property type="match status" value="1"/>
</dbReference>
<proteinExistence type="predicted"/>
<name>A0A2M7BC04_9BACT</name>
<reference evidence="2" key="1">
    <citation type="submission" date="2017-09" db="EMBL/GenBank/DDBJ databases">
        <title>Depth-based differentiation of microbial function through sediment-hosted aquifers and enrichment of novel symbionts in the deep terrestrial subsurface.</title>
        <authorList>
            <person name="Probst A.J."/>
            <person name="Ladd B."/>
            <person name="Jarett J.K."/>
            <person name="Geller-Mcgrath D.E."/>
            <person name="Sieber C.M.K."/>
            <person name="Emerson J.B."/>
            <person name="Anantharaman K."/>
            <person name="Thomas B.C."/>
            <person name="Malmstrom R."/>
            <person name="Stieglmeier M."/>
            <person name="Klingl A."/>
            <person name="Woyke T."/>
            <person name="Ryan C.M."/>
            <person name="Banfield J.F."/>
        </authorList>
    </citation>
    <scope>NUCLEOTIDE SEQUENCE [LARGE SCALE GENOMIC DNA]</scope>
</reference>
<organism evidence="1 2">
    <name type="scientific">Candidatus Shapirobacteria bacterium CG03_land_8_20_14_0_80_39_12</name>
    <dbReference type="NCBI Taxonomy" id="1974879"/>
    <lineage>
        <taxon>Bacteria</taxon>
        <taxon>Candidatus Shapironibacteriota</taxon>
    </lineage>
</organism>
<protein>
    <submittedName>
        <fullName evidence="1">Uncharacterized protein</fullName>
    </submittedName>
</protein>
<gene>
    <name evidence="1" type="ORF">COS54_02545</name>
</gene>